<protein>
    <recommendedName>
        <fullName evidence="4">Alpha/beta-hydrolase</fullName>
    </recommendedName>
</protein>
<dbReference type="EMBL" id="KV441558">
    <property type="protein sequence ID" value="OAG00821.1"/>
    <property type="molecule type" value="Genomic_DNA"/>
</dbReference>
<keyword evidence="1" id="KW-0732">Signal</keyword>
<sequence>MKHTLALALMAFSLDAATASPLNVEARQGAGSGAGPYAPGTYKTDSSLQSHTIYYPTKTPANNEKLPVLIWGNGGCSNVGTSNSALLQNIASYGFLAVAEGAPSGGGTSNSASMKAAVDWVTKTAGTGAYANVDASKIMAAGFSCGGTEAMDNVWDSRVDTIGVISSGLLSNYTAASQWRKPVLFVLGGSSDIAYQNGERDFKNLAAGVPSWKGNINVGHGGTLNNANGGTFGKAILNWLLWTFKNDTTAASYFTSGYKADNWQVETHDLDQLKPF</sequence>
<reference evidence="2 3" key="1">
    <citation type="submission" date="2016-05" db="EMBL/GenBank/DDBJ databases">
        <title>Comparative analysis of secretome profiles of manganese(II)-oxidizing ascomycete fungi.</title>
        <authorList>
            <consortium name="DOE Joint Genome Institute"/>
            <person name="Zeiner C.A."/>
            <person name="Purvine S.O."/>
            <person name="Zink E.M."/>
            <person name="Wu S."/>
            <person name="Pasa-Tolic L."/>
            <person name="Chaput D.L."/>
            <person name="Haridas S."/>
            <person name="Grigoriev I.V."/>
            <person name="Santelli C.M."/>
            <person name="Hansel C.M."/>
        </authorList>
    </citation>
    <scope>NUCLEOTIDE SEQUENCE [LARGE SCALE GENOMIC DNA]</scope>
    <source>
        <strain evidence="2 3">AP3s5-JAC2a</strain>
    </source>
</reference>
<evidence type="ECO:0000256" key="1">
    <source>
        <dbReference type="SAM" id="SignalP"/>
    </source>
</evidence>
<dbReference type="RefSeq" id="XP_018031186.1">
    <property type="nucleotide sequence ID" value="XM_018175785.1"/>
</dbReference>
<evidence type="ECO:0008006" key="4">
    <source>
        <dbReference type="Google" id="ProtNLM"/>
    </source>
</evidence>
<dbReference type="Proteomes" id="UP000077069">
    <property type="component" value="Unassembled WGS sequence"/>
</dbReference>
<dbReference type="PANTHER" id="PTHR33428:SF14">
    <property type="entry name" value="CARBOXYLESTERASE TYPE B DOMAIN-CONTAINING PROTEIN"/>
    <property type="match status" value="1"/>
</dbReference>
<keyword evidence="3" id="KW-1185">Reference proteome</keyword>
<name>A0A177C0T0_9PLEO</name>
<evidence type="ECO:0000313" key="2">
    <source>
        <dbReference type="EMBL" id="OAG00821.1"/>
    </source>
</evidence>
<dbReference type="OrthoDB" id="2141514at2759"/>
<dbReference type="AlphaFoldDB" id="A0A177C0T0"/>
<dbReference type="PANTHER" id="PTHR33428">
    <property type="entry name" value="CHLOROPHYLLASE-2, CHLOROPLASTIC"/>
    <property type="match status" value="1"/>
</dbReference>
<proteinExistence type="predicted"/>
<feature type="chain" id="PRO_5008057588" description="Alpha/beta-hydrolase" evidence="1">
    <location>
        <begin position="20"/>
        <end position="276"/>
    </location>
</feature>
<dbReference type="InParanoid" id="A0A177C0T0"/>
<dbReference type="GeneID" id="28759271"/>
<organism evidence="2 3">
    <name type="scientific">Paraphaeosphaeria sporulosa</name>
    <dbReference type="NCBI Taxonomy" id="1460663"/>
    <lineage>
        <taxon>Eukaryota</taxon>
        <taxon>Fungi</taxon>
        <taxon>Dikarya</taxon>
        <taxon>Ascomycota</taxon>
        <taxon>Pezizomycotina</taxon>
        <taxon>Dothideomycetes</taxon>
        <taxon>Pleosporomycetidae</taxon>
        <taxon>Pleosporales</taxon>
        <taxon>Massarineae</taxon>
        <taxon>Didymosphaeriaceae</taxon>
        <taxon>Paraphaeosphaeria</taxon>
    </lineage>
</organism>
<dbReference type="Gene3D" id="3.40.50.1820">
    <property type="entry name" value="alpha/beta hydrolase"/>
    <property type="match status" value="1"/>
</dbReference>
<gene>
    <name evidence="2" type="ORF">CC84DRAFT_1128002</name>
</gene>
<accession>A0A177C0T0</accession>
<feature type="signal peptide" evidence="1">
    <location>
        <begin position="1"/>
        <end position="19"/>
    </location>
</feature>
<dbReference type="STRING" id="1460663.A0A177C0T0"/>
<dbReference type="InterPro" id="IPR029058">
    <property type="entry name" value="AB_hydrolase_fold"/>
</dbReference>
<evidence type="ECO:0000313" key="3">
    <source>
        <dbReference type="Proteomes" id="UP000077069"/>
    </source>
</evidence>
<dbReference type="SUPFAM" id="SSF53474">
    <property type="entry name" value="alpha/beta-Hydrolases"/>
    <property type="match status" value="1"/>
</dbReference>